<dbReference type="SUPFAM" id="SSF56645">
    <property type="entry name" value="Acyl-CoA dehydrogenase NM domain-like"/>
    <property type="match status" value="1"/>
</dbReference>
<evidence type="ECO:0000256" key="1">
    <source>
        <dbReference type="ARBA" id="ARBA00023002"/>
    </source>
</evidence>
<feature type="region of interest" description="Disordered" evidence="2">
    <location>
        <begin position="254"/>
        <end position="274"/>
    </location>
</feature>
<evidence type="ECO:0000313" key="5">
    <source>
        <dbReference type="Proteomes" id="UP000005038"/>
    </source>
</evidence>
<reference evidence="4" key="1">
    <citation type="submission" date="2012-02" db="EMBL/GenBank/DDBJ databases">
        <title>Whole genome shotgun sequence of Gordonia otitidis NBRC 100426.</title>
        <authorList>
            <person name="Yoshida I."/>
            <person name="Hosoyama A."/>
            <person name="Tsuchikane K."/>
            <person name="Katsumata H."/>
            <person name="Yamazaki S."/>
            <person name="Fujita N."/>
        </authorList>
    </citation>
    <scope>NUCLEOTIDE SEQUENCE [LARGE SCALE GENOMIC DNA]</scope>
    <source>
        <strain evidence="4">NBRC 100426</strain>
    </source>
</reference>
<dbReference type="PANTHER" id="PTHR43884:SF25">
    <property type="entry name" value="ACYL-COA DEHYDROGENASE YDBM-RELATED"/>
    <property type="match status" value="1"/>
</dbReference>
<feature type="domain" description="Acyl-CoA oxidase/dehydrogenase middle" evidence="3">
    <location>
        <begin position="132"/>
        <end position="213"/>
    </location>
</feature>
<dbReference type="STRING" id="1108044.GOOTI_091_00340"/>
<dbReference type="EMBL" id="BAFB01000091">
    <property type="protein sequence ID" value="GAB34039.1"/>
    <property type="molecule type" value="Genomic_DNA"/>
</dbReference>
<dbReference type="InterPro" id="IPR006091">
    <property type="entry name" value="Acyl-CoA_Oxase/DH_mid-dom"/>
</dbReference>
<dbReference type="AlphaFoldDB" id="H5TKN1"/>
<proteinExistence type="predicted"/>
<dbReference type="InterPro" id="IPR009100">
    <property type="entry name" value="AcylCoA_DH/oxidase_NM_dom_sf"/>
</dbReference>
<organism evidence="4 5">
    <name type="scientific">Gordonia otitidis (strain DSM 44809 / CCUG 52243 / JCM 12355 / NBRC 100426 / IFM 10032)</name>
    <dbReference type="NCBI Taxonomy" id="1108044"/>
    <lineage>
        <taxon>Bacteria</taxon>
        <taxon>Bacillati</taxon>
        <taxon>Actinomycetota</taxon>
        <taxon>Actinomycetes</taxon>
        <taxon>Mycobacteriales</taxon>
        <taxon>Gordoniaceae</taxon>
        <taxon>Gordonia</taxon>
    </lineage>
</organism>
<evidence type="ECO:0000256" key="2">
    <source>
        <dbReference type="SAM" id="MobiDB-lite"/>
    </source>
</evidence>
<keyword evidence="5" id="KW-1185">Reference proteome</keyword>
<dbReference type="RefSeq" id="WP_007238280.1">
    <property type="nucleotide sequence ID" value="NZ_BAFB01000091.1"/>
</dbReference>
<protein>
    <submittedName>
        <fullName evidence="4">Acyl-CoA dehydrogenase</fullName>
    </submittedName>
</protein>
<comment type="caution">
    <text evidence="4">The sequence shown here is derived from an EMBL/GenBank/DDBJ whole genome shotgun (WGS) entry which is preliminary data.</text>
</comment>
<dbReference type="InterPro" id="IPR037069">
    <property type="entry name" value="AcylCoA_DH/ox_N_sf"/>
</dbReference>
<sequence length="274" mass="29941">MTTIQPVDTWVIPEDTLERFRERAVAHDRDNTFFADDLADLSELGYLRATLPVERGGLGLSLHQLNTEQRRLATFAPATALGINMHLYWVGPITDQLAQGNSKVSWLADEVAAGRVIAAGHGEPGNDLVIDDSTTIATPVEGGYRISGRKIFTSLSPAWDWLGVHARDDSDPQHPKIVHTFVPRGESGVTTVETWDTLGVRATASHDTLLDDVFVPHERTVGIVDLGQAANGIHRGYLPLGTTRARQHLCRNSASCTGSRHSVGDVQECTQPRR</sequence>
<evidence type="ECO:0000259" key="3">
    <source>
        <dbReference type="Pfam" id="PF02770"/>
    </source>
</evidence>
<evidence type="ECO:0000313" key="4">
    <source>
        <dbReference type="EMBL" id="GAB34039.1"/>
    </source>
</evidence>
<dbReference type="PANTHER" id="PTHR43884">
    <property type="entry name" value="ACYL-COA DEHYDROGENASE"/>
    <property type="match status" value="1"/>
</dbReference>
<dbReference type="Pfam" id="PF02770">
    <property type="entry name" value="Acyl-CoA_dh_M"/>
    <property type="match status" value="1"/>
</dbReference>
<dbReference type="InterPro" id="IPR046373">
    <property type="entry name" value="Acyl-CoA_Oxase/DH_mid-dom_sf"/>
</dbReference>
<name>H5TKN1_GORO1</name>
<gene>
    <name evidence="4" type="ORF">GOOTI_091_00340</name>
</gene>
<accession>H5TKN1</accession>
<dbReference type="GO" id="GO:0003995">
    <property type="term" value="F:acyl-CoA dehydrogenase activity"/>
    <property type="evidence" value="ECO:0007669"/>
    <property type="project" value="TreeGrafter"/>
</dbReference>
<keyword evidence="1" id="KW-0560">Oxidoreductase</keyword>
<dbReference type="Gene3D" id="1.10.540.10">
    <property type="entry name" value="Acyl-CoA dehydrogenase/oxidase, N-terminal domain"/>
    <property type="match status" value="1"/>
</dbReference>
<dbReference type="Gene3D" id="2.40.110.10">
    <property type="entry name" value="Butyryl-CoA Dehydrogenase, subunit A, domain 2"/>
    <property type="match status" value="1"/>
</dbReference>
<dbReference type="GO" id="GO:0050660">
    <property type="term" value="F:flavin adenine dinucleotide binding"/>
    <property type="evidence" value="ECO:0007669"/>
    <property type="project" value="InterPro"/>
</dbReference>
<dbReference type="Proteomes" id="UP000005038">
    <property type="component" value="Unassembled WGS sequence"/>
</dbReference>